<dbReference type="InterPro" id="IPR011012">
    <property type="entry name" value="Longin-like_dom_sf"/>
</dbReference>
<dbReference type="GO" id="GO:0006890">
    <property type="term" value="P:retrograde vesicle-mediated transport, Golgi to endoplasmic reticulum"/>
    <property type="evidence" value="ECO:0007669"/>
    <property type="project" value="InterPro"/>
</dbReference>
<organism evidence="9 10">
    <name type="scientific">Thalictrum thalictroides</name>
    <name type="common">Rue-anemone</name>
    <name type="synonym">Anemone thalictroides</name>
    <dbReference type="NCBI Taxonomy" id="46969"/>
    <lineage>
        <taxon>Eukaryota</taxon>
        <taxon>Viridiplantae</taxon>
        <taxon>Streptophyta</taxon>
        <taxon>Embryophyta</taxon>
        <taxon>Tracheophyta</taxon>
        <taxon>Spermatophyta</taxon>
        <taxon>Magnoliopsida</taxon>
        <taxon>Ranunculales</taxon>
        <taxon>Ranunculaceae</taxon>
        <taxon>Thalictroideae</taxon>
        <taxon>Thalictrum</taxon>
    </lineage>
</organism>
<evidence type="ECO:0000256" key="6">
    <source>
        <dbReference type="ARBA" id="ARBA00023136"/>
    </source>
</evidence>
<keyword evidence="4" id="KW-0813">Transport</keyword>
<evidence type="ECO:0000313" key="9">
    <source>
        <dbReference type="EMBL" id="KAF5178334.1"/>
    </source>
</evidence>
<dbReference type="Pfam" id="PF13774">
    <property type="entry name" value="Longin"/>
    <property type="match status" value="1"/>
</dbReference>
<proteinExistence type="inferred from homology"/>
<evidence type="ECO:0000256" key="7">
    <source>
        <dbReference type="SAM" id="Phobius"/>
    </source>
</evidence>
<gene>
    <name evidence="9" type="ORF">FRX31_032086</name>
</gene>
<evidence type="ECO:0000313" key="10">
    <source>
        <dbReference type="Proteomes" id="UP000554482"/>
    </source>
</evidence>
<dbReference type="Gene3D" id="3.30.450.50">
    <property type="entry name" value="Longin domain"/>
    <property type="match status" value="1"/>
</dbReference>
<keyword evidence="6 7" id="KW-0472">Membrane</keyword>
<dbReference type="AlphaFoldDB" id="A0A7J6V085"/>
<dbReference type="GO" id="GO:0005789">
    <property type="term" value="C:endoplasmic reticulum membrane"/>
    <property type="evidence" value="ECO:0007669"/>
    <property type="project" value="UniProtKB-SubCell"/>
</dbReference>
<dbReference type="EMBL" id="JABWDY010040172">
    <property type="protein sequence ID" value="KAF5178334.1"/>
    <property type="molecule type" value="Genomic_DNA"/>
</dbReference>
<comment type="subcellular location">
    <subcellularLocation>
        <location evidence="1">Endoplasmic reticulum membrane</location>
        <topology evidence="1">Single-pass type IV membrane protein</topology>
    </subcellularLocation>
    <subcellularLocation>
        <location evidence="2">Golgi apparatus membrane</location>
    </subcellularLocation>
</comment>
<keyword evidence="5" id="KW-0175">Coiled coil</keyword>
<keyword evidence="7" id="KW-1133">Transmembrane helix</keyword>
<keyword evidence="7" id="KW-0812">Transmembrane</keyword>
<comment type="caution">
    <text evidence="9">The sequence shown here is derived from an EMBL/GenBank/DDBJ whole genome shotgun (WGS) entry which is preliminary data.</text>
</comment>
<dbReference type="PROSITE" id="PS50859">
    <property type="entry name" value="LONGIN"/>
    <property type="match status" value="1"/>
</dbReference>
<feature type="domain" description="Longin" evidence="8">
    <location>
        <begin position="6"/>
        <end position="121"/>
    </location>
</feature>
<protein>
    <submittedName>
        <fullName evidence="9">Vesicle-trafficking protein sec22b</fullName>
    </submittedName>
</protein>
<dbReference type="SUPFAM" id="SSF64356">
    <property type="entry name" value="SNARE-like"/>
    <property type="match status" value="1"/>
</dbReference>
<dbReference type="GO" id="GO:0015031">
    <property type="term" value="P:protein transport"/>
    <property type="evidence" value="ECO:0007669"/>
    <property type="project" value="UniProtKB-KW"/>
</dbReference>
<evidence type="ECO:0000256" key="5">
    <source>
        <dbReference type="ARBA" id="ARBA00023054"/>
    </source>
</evidence>
<dbReference type="CDD" id="cd14824">
    <property type="entry name" value="Longin"/>
    <property type="match status" value="1"/>
</dbReference>
<evidence type="ECO:0000256" key="1">
    <source>
        <dbReference type="ARBA" id="ARBA00004163"/>
    </source>
</evidence>
<evidence type="ECO:0000259" key="8">
    <source>
        <dbReference type="PROSITE" id="PS50859"/>
    </source>
</evidence>
<dbReference type="InterPro" id="IPR010908">
    <property type="entry name" value="Longin_dom"/>
</dbReference>
<reference evidence="9 10" key="1">
    <citation type="submission" date="2020-06" db="EMBL/GenBank/DDBJ databases">
        <title>Transcriptomic and genomic resources for Thalictrum thalictroides and T. hernandezii: Facilitating candidate gene discovery in an emerging model plant lineage.</title>
        <authorList>
            <person name="Arias T."/>
            <person name="Riano-Pachon D.M."/>
            <person name="Di Stilio V.S."/>
        </authorList>
    </citation>
    <scope>NUCLEOTIDE SEQUENCE [LARGE SCALE GENOMIC DNA]</scope>
    <source>
        <strain evidence="10">cv. WT478/WT964</strain>
        <tissue evidence="9">Leaves</tissue>
    </source>
</reference>
<accession>A0A7J6V085</accession>
<dbReference type="PANTHER" id="PTHR45837">
    <property type="entry name" value="VESICLE-TRAFFICKING PROTEIN SEC22B"/>
    <property type="match status" value="1"/>
</dbReference>
<dbReference type="InterPro" id="IPR044565">
    <property type="entry name" value="Sec22"/>
</dbReference>
<dbReference type="GO" id="GO:0005484">
    <property type="term" value="F:SNAP receptor activity"/>
    <property type="evidence" value="ECO:0007669"/>
    <property type="project" value="InterPro"/>
</dbReference>
<dbReference type="GO" id="GO:0006888">
    <property type="term" value="P:endoplasmic reticulum to Golgi vesicle-mediated transport"/>
    <property type="evidence" value="ECO:0007669"/>
    <property type="project" value="InterPro"/>
</dbReference>
<comment type="similarity">
    <text evidence="3">Belongs to the synaptobrevin family.</text>
</comment>
<evidence type="ECO:0000256" key="4">
    <source>
        <dbReference type="ARBA" id="ARBA00022927"/>
    </source>
</evidence>
<evidence type="ECO:0000256" key="3">
    <source>
        <dbReference type="ARBA" id="ARBA00008025"/>
    </source>
</evidence>
<dbReference type="OrthoDB" id="1719357at2759"/>
<evidence type="ECO:0000256" key="2">
    <source>
        <dbReference type="ARBA" id="ARBA00004394"/>
    </source>
</evidence>
<dbReference type="GO" id="GO:0000139">
    <property type="term" value="C:Golgi membrane"/>
    <property type="evidence" value="ECO:0007669"/>
    <property type="project" value="UniProtKB-SubCell"/>
</dbReference>
<name>A0A7J6V085_THATH</name>
<keyword evidence="4" id="KW-0653">Protein transport</keyword>
<feature type="transmembrane region" description="Helical" evidence="7">
    <location>
        <begin position="194"/>
        <end position="213"/>
    </location>
</feature>
<keyword evidence="10" id="KW-1185">Reference proteome</keyword>
<sequence length="219" mass="25197">MVKLTIVGRVSDGLPLAQGPRYLNEDIENMSFYKQQGEIILQEISKGALPLPKMCIRIDHHCFSYLVENGICCITLCELSYPRKLAFHYLQDLQREIQMVDSKLIQMINKPYSFIKIDNVIGRVRKQYVDTRSQANLSRLNAHPRYIQDVVTEDISTILENKRKSEILERALLSTRPVSTIWCSPLLVTIALKWTPITLLLVVATVLFWANFFSQTNPV</sequence>
<dbReference type="Proteomes" id="UP000554482">
    <property type="component" value="Unassembled WGS sequence"/>
</dbReference>
<dbReference type="SMART" id="SM01270">
    <property type="entry name" value="Longin"/>
    <property type="match status" value="1"/>
</dbReference>